<proteinExistence type="predicted"/>
<keyword evidence="3" id="KW-1185">Reference proteome</keyword>
<sequence length="121" mass="13683">MGPKGPEEWTETPGICCQWRPLRGRVEGQHAKCGTMIDFGRDEAPAPTQFPIPQVKIVDPDGVLEEALAMFKKKEEPSDTGTRRPRRGKTRRLMPETTRTSGESQVRIFQLLKPVELPLEE</sequence>
<evidence type="ECO:0000256" key="1">
    <source>
        <dbReference type="SAM" id="MobiDB-lite"/>
    </source>
</evidence>
<name>A0A7J7S291_MYOMY</name>
<dbReference type="Proteomes" id="UP000527355">
    <property type="component" value="Unassembled WGS sequence"/>
</dbReference>
<gene>
    <name evidence="2" type="ORF">mMyoMyo1_013219</name>
</gene>
<feature type="compositionally biased region" description="Basic residues" evidence="1">
    <location>
        <begin position="83"/>
        <end position="92"/>
    </location>
</feature>
<evidence type="ECO:0000313" key="3">
    <source>
        <dbReference type="Proteomes" id="UP000527355"/>
    </source>
</evidence>
<comment type="caution">
    <text evidence="2">The sequence shown here is derived from an EMBL/GenBank/DDBJ whole genome shotgun (WGS) entry which is preliminary data.</text>
</comment>
<feature type="region of interest" description="Disordered" evidence="1">
    <location>
        <begin position="72"/>
        <end position="104"/>
    </location>
</feature>
<accession>A0A7J7S291</accession>
<dbReference type="EMBL" id="JABWUV010000020">
    <property type="protein sequence ID" value="KAF6282520.1"/>
    <property type="molecule type" value="Genomic_DNA"/>
</dbReference>
<protein>
    <submittedName>
        <fullName evidence="2">MORN repeat containing 3</fullName>
    </submittedName>
</protein>
<evidence type="ECO:0000313" key="2">
    <source>
        <dbReference type="EMBL" id="KAF6282520.1"/>
    </source>
</evidence>
<dbReference type="AlphaFoldDB" id="A0A7J7S291"/>
<dbReference type="VEuPathDB" id="HostDB:GeneID_118678321"/>
<reference evidence="2 3" key="1">
    <citation type="journal article" date="2020" name="Nature">
        <title>Six reference-quality genomes reveal evolution of bat adaptations.</title>
        <authorList>
            <person name="Jebb D."/>
            <person name="Huang Z."/>
            <person name="Pippel M."/>
            <person name="Hughes G.M."/>
            <person name="Lavrichenko K."/>
            <person name="Devanna P."/>
            <person name="Winkler S."/>
            <person name="Jermiin L.S."/>
            <person name="Skirmuntt E.C."/>
            <person name="Katzourakis A."/>
            <person name="Burkitt-Gray L."/>
            <person name="Ray D.A."/>
            <person name="Sullivan K.A.M."/>
            <person name="Roscito J.G."/>
            <person name="Kirilenko B.M."/>
            <person name="Davalos L.M."/>
            <person name="Corthals A.P."/>
            <person name="Power M.L."/>
            <person name="Jones G."/>
            <person name="Ransome R.D."/>
            <person name="Dechmann D.K.N."/>
            <person name="Locatelli A.G."/>
            <person name="Puechmaille S.J."/>
            <person name="Fedrigo O."/>
            <person name="Jarvis E.D."/>
            <person name="Hiller M."/>
            <person name="Vernes S.C."/>
            <person name="Myers E.W."/>
            <person name="Teeling E.C."/>
        </authorList>
    </citation>
    <scope>NUCLEOTIDE SEQUENCE [LARGE SCALE GENOMIC DNA]</scope>
    <source>
        <strain evidence="2">MMyoMyo1</strain>
        <tissue evidence="2">Flight muscle</tissue>
    </source>
</reference>
<organism evidence="2 3">
    <name type="scientific">Myotis myotis</name>
    <name type="common">Greater mouse-eared bat</name>
    <name type="synonym">Vespertilio myotis</name>
    <dbReference type="NCBI Taxonomy" id="51298"/>
    <lineage>
        <taxon>Eukaryota</taxon>
        <taxon>Metazoa</taxon>
        <taxon>Chordata</taxon>
        <taxon>Craniata</taxon>
        <taxon>Vertebrata</taxon>
        <taxon>Euteleostomi</taxon>
        <taxon>Mammalia</taxon>
        <taxon>Eutheria</taxon>
        <taxon>Laurasiatheria</taxon>
        <taxon>Chiroptera</taxon>
        <taxon>Yangochiroptera</taxon>
        <taxon>Vespertilionidae</taxon>
        <taxon>Myotis</taxon>
    </lineage>
</organism>